<dbReference type="AlphaFoldDB" id="A0A1C3K083"/>
<dbReference type="InterPro" id="IPR009562">
    <property type="entry name" value="DUF1178"/>
</dbReference>
<accession>A0A1C3K083</accession>
<keyword evidence="3" id="KW-1185">Reference proteome</keyword>
<dbReference type="KEGG" id="odi:ODI_R2906"/>
<dbReference type="EMBL" id="FLRC01000011">
    <property type="protein sequence ID" value="SBT24909.1"/>
    <property type="molecule type" value="Genomic_DNA"/>
</dbReference>
<dbReference type="EMBL" id="LT907988">
    <property type="protein sequence ID" value="SOE50702.1"/>
    <property type="molecule type" value="Genomic_DNA"/>
</dbReference>
<dbReference type="RefSeq" id="WP_067751811.1">
    <property type="nucleotide sequence ID" value="NZ_LT907988.1"/>
</dbReference>
<dbReference type="Pfam" id="PF06676">
    <property type="entry name" value="DUF1178"/>
    <property type="match status" value="1"/>
</dbReference>
<gene>
    <name evidence="1" type="ORF">ODI_02980</name>
    <name evidence="2" type="ORF">ODI_R2906</name>
</gene>
<dbReference type="PIRSF" id="PIRSF032131">
    <property type="entry name" value="UCP032131"/>
    <property type="match status" value="1"/>
</dbReference>
<reference evidence="1 3" key="1">
    <citation type="submission" date="2016-06" db="EMBL/GenBank/DDBJ databases">
        <authorList>
            <person name="Kjaerup R.B."/>
            <person name="Dalgaard T.S."/>
            <person name="Juul-Madsen H.R."/>
        </authorList>
    </citation>
    <scope>NUCLEOTIDE SEQUENCE [LARGE SCALE GENOMIC DNA]</scope>
    <source>
        <strain evidence="1">Orrdi1</strain>
    </source>
</reference>
<dbReference type="Proteomes" id="UP000078558">
    <property type="component" value="Chromosome I"/>
</dbReference>
<sequence length="144" mass="15579">MAIKVFDLECDQGHLFEGWFSSHDDYAHQQASGLLTCPVCASATVAKRLSAPRLNVGHAEASAAQPPATPENIQASLLRHLRTIVRGTENVGDRFAAEARRIHEGEADERPIRGVATPAEREALAADGIAVMALPDILDDERMQ</sequence>
<proteinExistence type="predicted"/>
<dbReference type="OrthoDB" id="5295943at2"/>
<evidence type="ECO:0000313" key="2">
    <source>
        <dbReference type="EMBL" id="SOE50702.1"/>
    </source>
</evidence>
<evidence type="ECO:0000313" key="1">
    <source>
        <dbReference type="EMBL" id="SBT24909.1"/>
    </source>
</evidence>
<evidence type="ECO:0000313" key="3">
    <source>
        <dbReference type="Proteomes" id="UP000078558"/>
    </source>
</evidence>
<name>A0A1C3K083_9BURK</name>
<organism evidence="1 3">
    <name type="scientific">Orrella dioscoreae</name>
    <dbReference type="NCBI Taxonomy" id="1851544"/>
    <lineage>
        <taxon>Bacteria</taxon>
        <taxon>Pseudomonadati</taxon>
        <taxon>Pseudomonadota</taxon>
        <taxon>Betaproteobacteria</taxon>
        <taxon>Burkholderiales</taxon>
        <taxon>Alcaligenaceae</taxon>
        <taxon>Orrella</taxon>
    </lineage>
</organism>
<protein>
    <submittedName>
        <fullName evidence="1">Identified by similarity to GB:AAK22812.1 match to protein family HMM PF06676</fullName>
    </submittedName>
</protein>
<dbReference type="STRING" id="1851544.ODI_02980"/>
<reference evidence="2 3" key="2">
    <citation type="submission" date="2017-08" db="EMBL/GenBank/DDBJ databases">
        <authorList>
            <person name="de Groot N.N."/>
        </authorList>
    </citation>
    <scope>NUCLEOTIDE SEQUENCE [LARGE SCALE GENOMIC DNA]</scope>
    <source>
        <strain evidence="2">Orrdi1</strain>
    </source>
</reference>